<keyword evidence="3" id="KW-0547">Nucleotide-binding</keyword>
<evidence type="ECO:0000256" key="2">
    <source>
        <dbReference type="ARBA" id="ARBA00012552"/>
    </source>
</evidence>
<keyword evidence="5 11" id="KW-0347">Helicase</keyword>
<dbReference type="SMART" id="SM00490">
    <property type="entry name" value="HELICc"/>
    <property type="match status" value="1"/>
</dbReference>
<evidence type="ECO:0000313" key="11">
    <source>
        <dbReference type="EMBL" id="KAE8679252.1"/>
    </source>
</evidence>
<dbReference type="FunFam" id="3.40.50.300:FF:000911">
    <property type="entry name" value="Nucleolar RNA helicase II"/>
    <property type="match status" value="1"/>
</dbReference>
<dbReference type="Pfam" id="PF00271">
    <property type="entry name" value="Helicase_C"/>
    <property type="match status" value="1"/>
</dbReference>
<proteinExistence type="inferred from homology"/>
<dbReference type="EC" id="3.6.4.13" evidence="2"/>
<gene>
    <name evidence="11" type="ORF">F3Y22_tig00111402pilonHSYRG01085</name>
</gene>
<dbReference type="Proteomes" id="UP000436088">
    <property type="component" value="Unassembled WGS sequence"/>
</dbReference>
<dbReference type="PANTHER" id="PTHR47959">
    <property type="entry name" value="ATP-DEPENDENT RNA HELICASE RHLE-RELATED"/>
    <property type="match status" value="1"/>
</dbReference>
<dbReference type="InterPro" id="IPR001650">
    <property type="entry name" value="Helicase_C-like"/>
</dbReference>
<dbReference type="Gene3D" id="3.40.50.300">
    <property type="entry name" value="P-loop containing nucleotide triphosphate hydrolases"/>
    <property type="match status" value="1"/>
</dbReference>
<evidence type="ECO:0000256" key="3">
    <source>
        <dbReference type="ARBA" id="ARBA00022741"/>
    </source>
</evidence>
<feature type="domain" description="Helicase C-terminal" evidence="10">
    <location>
        <begin position="36"/>
        <end position="185"/>
    </location>
</feature>
<comment type="catalytic activity">
    <reaction evidence="9">
        <text>ATP + H2O = ADP + phosphate + H(+)</text>
        <dbReference type="Rhea" id="RHEA:13065"/>
        <dbReference type="ChEBI" id="CHEBI:15377"/>
        <dbReference type="ChEBI" id="CHEBI:15378"/>
        <dbReference type="ChEBI" id="CHEBI:30616"/>
        <dbReference type="ChEBI" id="CHEBI:43474"/>
        <dbReference type="ChEBI" id="CHEBI:456216"/>
        <dbReference type="EC" id="3.6.4.13"/>
    </reaction>
</comment>
<dbReference type="GO" id="GO:0003723">
    <property type="term" value="F:RNA binding"/>
    <property type="evidence" value="ECO:0007669"/>
    <property type="project" value="UniProtKB-KW"/>
</dbReference>
<keyword evidence="7" id="KW-0694">RNA-binding</keyword>
<evidence type="ECO:0000256" key="4">
    <source>
        <dbReference type="ARBA" id="ARBA00022801"/>
    </source>
</evidence>
<comment type="similarity">
    <text evidence="1">Belongs to the DEAD box helicase family. DDX21/DDX50 subfamily.</text>
</comment>
<dbReference type="AlphaFoldDB" id="A0A6A2XUD9"/>
<dbReference type="GO" id="GO:0016787">
    <property type="term" value="F:hydrolase activity"/>
    <property type="evidence" value="ECO:0007669"/>
    <property type="project" value="UniProtKB-KW"/>
</dbReference>
<dbReference type="CDD" id="cd18787">
    <property type="entry name" value="SF2_C_DEAD"/>
    <property type="match status" value="1"/>
</dbReference>
<name>A0A6A2XUD9_HIBSY</name>
<dbReference type="InterPro" id="IPR027417">
    <property type="entry name" value="P-loop_NTPase"/>
</dbReference>
<sequence length="239" mass="26314">MVVSARRSEVGDQNEKLSEGIKLYAVSTTATSKQTVLSDLITDYAKGGKIIVFTQTKRDADYVSIALTNSIASKALHGDISQHQRERTLNGFRQGKFTVLVATDVASRGLDIPNVGLVIHYELPNNAETFVHRSGRTGRAGKKGSAILMYTNSQRRTVKTLEQDVGCKFEFISSPAIEDSSRSLVSHKEVNYSILSVLIGAPDCEITFNFARLPWGQSSSWYWDSYFVVVLSSNPLEGV</sequence>
<dbReference type="SUPFAM" id="SSF52540">
    <property type="entry name" value="P-loop containing nucleoside triphosphate hydrolases"/>
    <property type="match status" value="1"/>
</dbReference>
<evidence type="ECO:0000256" key="5">
    <source>
        <dbReference type="ARBA" id="ARBA00022806"/>
    </source>
</evidence>
<dbReference type="InterPro" id="IPR050079">
    <property type="entry name" value="DEAD_box_RNA_helicase"/>
</dbReference>
<dbReference type="PANTHER" id="PTHR47959:SF1">
    <property type="entry name" value="ATP-DEPENDENT RNA HELICASE DBPA"/>
    <property type="match status" value="1"/>
</dbReference>
<accession>A0A6A2XUD9</accession>
<dbReference type="GO" id="GO:0003724">
    <property type="term" value="F:RNA helicase activity"/>
    <property type="evidence" value="ECO:0007669"/>
    <property type="project" value="UniProtKB-EC"/>
</dbReference>
<evidence type="ECO:0000256" key="7">
    <source>
        <dbReference type="ARBA" id="ARBA00022884"/>
    </source>
</evidence>
<dbReference type="GO" id="GO:0005524">
    <property type="term" value="F:ATP binding"/>
    <property type="evidence" value="ECO:0007669"/>
    <property type="project" value="UniProtKB-KW"/>
</dbReference>
<evidence type="ECO:0000256" key="8">
    <source>
        <dbReference type="ARBA" id="ARBA00022946"/>
    </source>
</evidence>
<reference evidence="11" key="1">
    <citation type="submission" date="2019-09" db="EMBL/GenBank/DDBJ databases">
        <title>Draft genome information of white flower Hibiscus syriacus.</title>
        <authorList>
            <person name="Kim Y.-M."/>
        </authorList>
    </citation>
    <scope>NUCLEOTIDE SEQUENCE [LARGE SCALE GENOMIC DNA]</scope>
    <source>
        <strain evidence="11">YM2019G1</strain>
    </source>
</reference>
<evidence type="ECO:0000256" key="1">
    <source>
        <dbReference type="ARBA" id="ARBA00006517"/>
    </source>
</evidence>
<dbReference type="GO" id="GO:0005829">
    <property type="term" value="C:cytosol"/>
    <property type="evidence" value="ECO:0007669"/>
    <property type="project" value="TreeGrafter"/>
</dbReference>
<keyword evidence="6" id="KW-0067">ATP-binding</keyword>
<evidence type="ECO:0000256" key="9">
    <source>
        <dbReference type="ARBA" id="ARBA00047984"/>
    </source>
</evidence>
<organism evidence="11 12">
    <name type="scientific">Hibiscus syriacus</name>
    <name type="common">Rose of Sharon</name>
    <dbReference type="NCBI Taxonomy" id="106335"/>
    <lineage>
        <taxon>Eukaryota</taxon>
        <taxon>Viridiplantae</taxon>
        <taxon>Streptophyta</taxon>
        <taxon>Embryophyta</taxon>
        <taxon>Tracheophyta</taxon>
        <taxon>Spermatophyta</taxon>
        <taxon>Magnoliopsida</taxon>
        <taxon>eudicotyledons</taxon>
        <taxon>Gunneridae</taxon>
        <taxon>Pentapetalae</taxon>
        <taxon>rosids</taxon>
        <taxon>malvids</taxon>
        <taxon>Malvales</taxon>
        <taxon>Malvaceae</taxon>
        <taxon>Malvoideae</taxon>
        <taxon>Hibiscus</taxon>
    </lineage>
</organism>
<keyword evidence="12" id="KW-1185">Reference proteome</keyword>
<evidence type="ECO:0000259" key="10">
    <source>
        <dbReference type="PROSITE" id="PS51194"/>
    </source>
</evidence>
<keyword evidence="8" id="KW-0809">Transit peptide</keyword>
<keyword evidence="4" id="KW-0378">Hydrolase</keyword>
<evidence type="ECO:0000256" key="6">
    <source>
        <dbReference type="ARBA" id="ARBA00022840"/>
    </source>
</evidence>
<comment type="caution">
    <text evidence="11">The sequence shown here is derived from an EMBL/GenBank/DDBJ whole genome shotgun (WGS) entry which is preliminary data.</text>
</comment>
<dbReference type="EMBL" id="VEPZ02001331">
    <property type="protein sequence ID" value="KAE8679252.1"/>
    <property type="molecule type" value="Genomic_DNA"/>
</dbReference>
<protein>
    <recommendedName>
        <fullName evidence="2">RNA helicase</fullName>
        <ecNumber evidence="2">3.6.4.13</ecNumber>
    </recommendedName>
</protein>
<evidence type="ECO:0000313" key="12">
    <source>
        <dbReference type="Proteomes" id="UP000436088"/>
    </source>
</evidence>
<dbReference type="PROSITE" id="PS51194">
    <property type="entry name" value="HELICASE_CTER"/>
    <property type="match status" value="1"/>
</dbReference>